<evidence type="ECO:0000313" key="2">
    <source>
        <dbReference type="EMBL" id="GAA4771729.1"/>
    </source>
</evidence>
<comment type="caution">
    <text evidence="2">The sequence shown here is derived from an EMBL/GenBank/DDBJ whole genome shotgun (WGS) entry which is preliminary data.</text>
</comment>
<name>A0ABP9A0U5_9ACTN</name>
<keyword evidence="3" id="KW-1185">Reference proteome</keyword>
<organism evidence="2 3">
    <name type="scientific">Streptomyces sanyensis</name>
    <dbReference type="NCBI Taxonomy" id="568869"/>
    <lineage>
        <taxon>Bacteria</taxon>
        <taxon>Bacillati</taxon>
        <taxon>Actinomycetota</taxon>
        <taxon>Actinomycetes</taxon>
        <taxon>Kitasatosporales</taxon>
        <taxon>Streptomycetaceae</taxon>
        <taxon>Streptomyces</taxon>
    </lineage>
</organism>
<proteinExistence type="predicted"/>
<dbReference type="Proteomes" id="UP001501147">
    <property type="component" value="Unassembled WGS sequence"/>
</dbReference>
<evidence type="ECO:0000313" key="3">
    <source>
        <dbReference type="Proteomes" id="UP001501147"/>
    </source>
</evidence>
<protein>
    <recommendedName>
        <fullName evidence="4">Transposase</fullName>
    </recommendedName>
</protein>
<dbReference type="EMBL" id="BAABJV010000003">
    <property type="protein sequence ID" value="GAA4771729.1"/>
    <property type="molecule type" value="Genomic_DNA"/>
</dbReference>
<reference evidence="3" key="1">
    <citation type="journal article" date="2019" name="Int. J. Syst. Evol. Microbiol.">
        <title>The Global Catalogue of Microorganisms (GCM) 10K type strain sequencing project: providing services to taxonomists for standard genome sequencing and annotation.</title>
        <authorList>
            <consortium name="The Broad Institute Genomics Platform"/>
            <consortium name="The Broad Institute Genome Sequencing Center for Infectious Disease"/>
            <person name="Wu L."/>
            <person name="Ma J."/>
        </authorList>
    </citation>
    <scope>NUCLEOTIDE SEQUENCE [LARGE SCALE GENOMIC DNA]</scope>
    <source>
        <strain evidence="3">JCM 18324</strain>
    </source>
</reference>
<feature type="region of interest" description="Disordered" evidence="1">
    <location>
        <begin position="39"/>
        <end position="61"/>
    </location>
</feature>
<evidence type="ECO:0008006" key="4">
    <source>
        <dbReference type="Google" id="ProtNLM"/>
    </source>
</evidence>
<sequence>MSIGQKAARELAGRAHEVGRVPERKRWRDVLQQVSRGRFGRPRGWASEPELDTPWQDTVSGERHGWRERAAKLGGEAAFSVDYQVSQDCRLGWVEQPYTLPEYQ</sequence>
<gene>
    <name evidence="2" type="ORF">GCM10023329_18890</name>
</gene>
<evidence type="ECO:0000256" key="1">
    <source>
        <dbReference type="SAM" id="MobiDB-lite"/>
    </source>
</evidence>
<accession>A0ABP9A0U5</accession>
<dbReference type="RefSeq" id="WP_345612002.1">
    <property type="nucleotide sequence ID" value="NZ_BAABJV010000003.1"/>
</dbReference>